<sequence>MKSNEEKEFPQRDNSTKLSSINSEPYIELESHLQSPGCLINNGKARFNLDEDASFFSKVSLSGLNIVDSDDSLSFVVLDKDSLHSIQQSSIASYTDIQQKSLAIDYNSIIASWDTSVVHQTLNELLQENTKLKETLKQNNIAMKQQFNTLVAWQEEIMRIHQDRKKKFAETRELINYLRKQNTELKMKISSKPTSHSRKEYMMLIMKELQPILDESNKEDTLLQEPSTFESTENFIEVEEENTNSKRLSEEERIAVDKERENLEEEKKLYESRKNELEIEYKNLNEAKETLQLEVKNLQEEKASVEAEKDELQTKCNALISELGIIHESIRKKELQIKNLVRELMEYKEEIRLSQVQIGIYEEDFKQLKTVKELLVEEQTELNSTIQEQARLIQVLSRICNVPDY</sequence>
<accession>A0A310SDP1</accession>
<gene>
    <name evidence="4" type="ORF">WN48_04633</name>
</gene>
<dbReference type="InterPro" id="IPR051301">
    <property type="entry name" value="Optineurin/NFkB_EssMod"/>
</dbReference>
<keyword evidence="1" id="KW-0175">Coiled coil</keyword>
<dbReference type="GO" id="GO:0005634">
    <property type="term" value="C:nucleus"/>
    <property type="evidence" value="ECO:0007669"/>
    <property type="project" value="TreeGrafter"/>
</dbReference>
<evidence type="ECO:0000256" key="2">
    <source>
        <dbReference type="SAM" id="MobiDB-lite"/>
    </source>
</evidence>
<feature type="domain" description="NF-kappa-B essential modulator NEMO N-terminal" evidence="3">
    <location>
        <begin position="119"/>
        <end position="178"/>
    </location>
</feature>
<proteinExistence type="predicted"/>
<dbReference type="PANTHER" id="PTHR31553">
    <property type="entry name" value="NF-KAPPA-B ESSENTIAL MODULATOR"/>
    <property type="match status" value="1"/>
</dbReference>
<dbReference type="OrthoDB" id="6343844at2759"/>
<evidence type="ECO:0000313" key="5">
    <source>
        <dbReference type="Proteomes" id="UP000250275"/>
    </source>
</evidence>
<reference evidence="4 5" key="1">
    <citation type="submission" date="2015-07" db="EMBL/GenBank/DDBJ databases">
        <title>The genome of Eufriesea mexicana.</title>
        <authorList>
            <person name="Pan H."/>
            <person name="Kapheim K."/>
        </authorList>
    </citation>
    <scope>NUCLEOTIDE SEQUENCE [LARGE SCALE GENOMIC DNA]</scope>
    <source>
        <strain evidence="4">0111107269</strain>
        <tissue evidence="4">Whole body</tissue>
    </source>
</reference>
<dbReference type="PANTHER" id="PTHR31553:SF1">
    <property type="entry name" value="NF-KAPPA-B ESSENTIAL MODULATOR"/>
    <property type="match status" value="1"/>
</dbReference>
<dbReference type="GO" id="GO:0043122">
    <property type="term" value="P:regulation of canonical NF-kappaB signal transduction"/>
    <property type="evidence" value="ECO:0007669"/>
    <property type="project" value="TreeGrafter"/>
</dbReference>
<organism evidence="4 5">
    <name type="scientific">Eufriesea mexicana</name>
    <dbReference type="NCBI Taxonomy" id="516756"/>
    <lineage>
        <taxon>Eukaryota</taxon>
        <taxon>Metazoa</taxon>
        <taxon>Ecdysozoa</taxon>
        <taxon>Arthropoda</taxon>
        <taxon>Hexapoda</taxon>
        <taxon>Insecta</taxon>
        <taxon>Pterygota</taxon>
        <taxon>Neoptera</taxon>
        <taxon>Endopterygota</taxon>
        <taxon>Hymenoptera</taxon>
        <taxon>Apocrita</taxon>
        <taxon>Aculeata</taxon>
        <taxon>Apoidea</taxon>
        <taxon>Anthophila</taxon>
        <taxon>Apidae</taxon>
        <taxon>Eufriesea</taxon>
    </lineage>
</organism>
<dbReference type="InterPro" id="IPR021063">
    <property type="entry name" value="NEMO_N"/>
</dbReference>
<dbReference type="EMBL" id="KQ762692">
    <property type="protein sequence ID" value="OAD55531.1"/>
    <property type="molecule type" value="Genomic_DNA"/>
</dbReference>
<dbReference type="GO" id="GO:0005737">
    <property type="term" value="C:cytoplasm"/>
    <property type="evidence" value="ECO:0007669"/>
    <property type="project" value="TreeGrafter"/>
</dbReference>
<evidence type="ECO:0000313" key="4">
    <source>
        <dbReference type="EMBL" id="OAD55531.1"/>
    </source>
</evidence>
<feature type="coiled-coil region" evidence="1">
    <location>
        <begin position="246"/>
        <end position="388"/>
    </location>
</feature>
<name>A0A310SDP1_9HYME</name>
<dbReference type="AlphaFoldDB" id="A0A310SDP1"/>
<feature type="compositionally biased region" description="Basic and acidic residues" evidence="2">
    <location>
        <begin position="1"/>
        <end position="15"/>
    </location>
</feature>
<dbReference type="GO" id="GO:0070530">
    <property type="term" value="F:K63-linked polyubiquitin modification-dependent protein binding"/>
    <property type="evidence" value="ECO:0007669"/>
    <property type="project" value="TreeGrafter"/>
</dbReference>
<evidence type="ECO:0000259" key="3">
    <source>
        <dbReference type="Pfam" id="PF11577"/>
    </source>
</evidence>
<feature type="region of interest" description="Disordered" evidence="2">
    <location>
        <begin position="1"/>
        <end position="20"/>
    </location>
</feature>
<dbReference type="Gene3D" id="1.20.5.390">
    <property type="entry name" value="L1 transposable element, trimerization domain"/>
    <property type="match status" value="1"/>
</dbReference>
<evidence type="ECO:0000256" key="1">
    <source>
        <dbReference type="SAM" id="Coils"/>
    </source>
</evidence>
<protein>
    <recommendedName>
        <fullName evidence="3">NF-kappa-B essential modulator NEMO N-terminal domain-containing protein</fullName>
    </recommendedName>
</protein>
<keyword evidence="5" id="KW-1185">Reference proteome</keyword>
<dbReference type="Pfam" id="PF11577">
    <property type="entry name" value="NEMO"/>
    <property type="match status" value="1"/>
</dbReference>
<dbReference type="Proteomes" id="UP000250275">
    <property type="component" value="Unassembled WGS sequence"/>
</dbReference>
<dbReference type="Gene3D" id="1.20.5.990">
    <property type="entry name" value="Nemo cc2-lz domain - 1d5 darpin complex"/>
    <property type="match status" value="1"/>
</dbReference>